<dbReference type="Pfam" id="PF00015">
    <property type="entry name" value="MCPsignal"/>
    <property type="match status" value="1"/>
</dbReference>
<evidence type="ECO:0000259" key="3">
    <source>
        <dbReference type="PROSITE" id="PS50111"/>
    </source>
</evidence>
<feature type="domain" description="HAMP" evidence="4">
    <location>
        <begin position="64"/>
        <end position="110"/>
    </location>
</feature>
<evidence type="ECO:0000256" key="1">
    <source>
        <dbReference type="ARBA" id="ARBA00023224"/>
    </source>
</evidence>
<name>A0A1W1C1T3_9ZZZZ</name>
<dbReference type="Pfam" id="PF13682">
    <property type="entry name" value="CZB"/>
    <property type="match status" value="1"/>
</dbReference>
<comment type="similarity">
    <text evidence="2">Belongs to the methyl-accepting chemotaxis (MCP) protein family.</text>
</comment>
<dbReference type="Gene3D" id="1.10.287.950">
    <property type="entry name" value="Methyl-accepting chemotaxis protein"/>
    <property type="match status" value="1"/>
</dbReference>
<reference evidence="5" key="1">
    <citation type="submission" date="2016-10" db="EMBL/GenBank/DDBJ databases">
        <authorList>
            <person name="de Groot N.N."/>
        </authorList>
    </citation>
    <scope>NUCLEOTIDE SEQUENCE</scope>
</reference>
<sequence length="474" mass="52432">MKNFQTIYKDYKPQILFGVALFAVTLHSFLNGEASDSSTIFLGLAAGSFFNSGSKLNCDKSLYEQILDVTEHARNGDLESRIVNIDRNDPLSKIALGINDMLDQLEAFMRETKTSIESASVGKTYRNIFNAGFRGLFETNGKYITAGVQGIIDGEKGKIKGILSNKFSELGNGIEGISKIQENLSNNVSLINDISQMSQKTANKSNESLNVVSNISDAMKELLDLIVSTNDAINSLNERANEISSVVSLIKDIADQTNLLALNAAIEAARAGEHGRGFAVVADEVRKLAERTQKATQEIAITVQTLQQETNGIHANSERIDSIANNSVENIVNFESTLNDFSEDATKTADISLNVENKTFAILAEIDHIIFKTKAYSAILNEQKDEVFLDDHNCRLGKWYYSGDGKKQFEKTRNYPLIKEPHKIVHESVSNNLELIKQGFTTDKLDLIVKNFTAMEQASEKLFSLLDSMSEEKV</sequence>
<organism evidence="5">
    <name type="scientific">hydrothermal vent metagenome</name>
    <dbReference type="NCBI Taxonomy" id="652676"/>
    <lineage>
        <taxon>unclassified sequences</taxon>
        <taxon>metagenomes</taxon>
        <taxon>ecological metagenomes</taxon>
    </lineage>
</organism>
<dbReference type="PANTHER" id="PTHR32089">
    <property type="entry name" value="METHYL-ACCEPTING CHEMOTAXIS PROTEIN MCPB"/>
    <property type="match status" value="1"/>
</dbReference>
<dbReference type="InterPro" id="IPR004089">
    <property type="entry name" value="MCPsignal_dom"/>
</dbReference>
<gene>
    <name evidence="5" type="ORF">MNB_SV-12-1324</name>
</gene>
<evidence type="ECO:0000313" key="5">
    <source>
        <dbReference type="EMBL" id="SFV59677.1"/>
    </source>
</evidence>
<evidence type="ECO:0000259" key="4">
    <source>
        <dbReference type="PROSITE" id="PS50885"/>
    </source>
</evidence>
<protein>
    <submittedName>
        <fullName evidence="5">Methyl-accepting chemotaxis protein</fullName>
    </submittedName>
</protein>
<dbReference type="GO" id="GO:0016020">
    <property type="term" value="C:membrane"/>
    <property type="evidence" value="ECO:0007669"/>
    <property type="project" value="InterPro"/>
</dbReference>
<dbReference type="PROSITE" id="PS50111">
    <property type="entry name" value="CHEMOTAXIS_TRANSDUC_2"/>
    <property type="match status" value="1"/>
</dbReference>
<dbReference type="SUPFAM" id="SSF58104">
    <property type="entry name" value="Methyl-accepting chemotaxis protein (MCP) signaling domain"/>
    <property type="match status" value="1"/>
</dbReference>
<feature type="domain" description="Methyl-accepting transducer" evidence="3">
    <location>
        <begin position="164"/>
        <end position="377"/>
    </location>
</feature>
<proteinExistence type="inferred from homology"/>
<dbReference type="GO" id="GO:0007165">
    <property type="term" value="P:signal transduction"/>
    <property type="evidence" value="ECO:0007669"/>
    <property type="project" value="UniProtKB-KW"/>
</dbReference>
<dbReference type="EMBL" id="FPHE01000092">
    <property type="protein sequence ID" value="SFV59677.1"/>
    <property type="molecule type" value="Genomic_DNA"/>
</dbReference>
<dbReference type="PANTHER" id="PTHR32089:SF112">
    <property type="entry name" value="LYSOZYME-LIKE PROTEIN-RELATED"/>
    <property type="match status" value="1"/>
</dbReference>
<dbReference type="SMART" id="SM00283">
    <property type="entry name" value="MA"/>
    <property type="match status" value="1"/>
</dbReference>
<evidence type="ECO:0000256" key="2">
    <source>
        <dbReference type="ARBA" id="ARBA00029447"/>
    </source>
</evidence>
<dbReference type="AlphaFoldDB" id="A0A1W1C1T3"/>
<keyword evidence="1" id="KW-0807">Transducer</keyword>
<accession>A0A1W1C1T3</accession>
<dbReference type="InterPro" id="IPR003660">
    <property type="entry name" value="HAMP_dom"/>
</dbReference>
<dbReference type="InterPro" id="IPR025991">
    <property type="entry name" value="Chemoreceptor_zinc-bind_dom"/>
</dbReference>
<dbReference type="PROSITE" id="PS50885">
    <property type="entry name" value="HAMP"/>
    <property type="match status" value="1"/>
</dbReference>